<evidence type="ECO:0000256" key="7">
    <source>
        <dbReference type="ARBA" id="ARBA00023918"/>
    </source>
</evidence>
<protein>
    <recommendedName>
        <fullName evidence="4 11">Purine nucleoside phosphorylase</fullName>
        <ecNumber evidence="3 11">2.4.2.1</ecNumber>
    </recommendedName>
    <alternativeName>
        <fullName evidence="11">Inosine-guanosine phosphorylase</fullName>
    </alternativeName>
</protein>
<comment type="function">
    <text evidence="11">The purine nucleoside phosphorylases catalyze the phosphorolytic breakdown of the N-glycosidic bond in the beta-(deoxy)ribonucleoside molecules, with the formation of the corresponding free purine bases and pentose-1-phosphate.</text>
</comment>
<evidence type="ECO:0000256" key="5">
    <source>
        <dbReference type="ARBA" id="ARBA00022676"/>
    </source>
</evidence>
<dbReference type="PIRSF" id="PIRSF000477">
    <property type="entry name" value="PurNPase"/>
    <property type="match status" value="1"/>
</dbReference>
<evidence type="ECO:0000313" key="14">
    <source>
        <dbReference type="Proteomes" id="UP000502823"/>
    </source>
</evidence>
<evidence type="ECO:0000313" key="13">
    <source>
        <dbReference type="EMBL" id="GFG38048.1"/>
    </source>
</evidence>
<dbReference type="FunCoup" id="A0A6L2Q5H4">
    <property type="interactions" value="211"/>
</dbReference>
<evidence type="ECO:0000256" key="6">
    <source>
        <dbReference type="ARBA" id="ARBA00022679"/>
    </source>
</evidence>
<accession>A0A6L2Q5H4</accession>
<evidence type="ECO:0000259" key="12">
    <source>
        <dbReference type="Pfam" id="PF01048"/>
    </source>
</evidence>
<dbReference type="InterPro" id="IPR000845">
    <property type="entry name" value="Nucleoside_phosphorylase_d"/>
</dbReference>
<evidence type="ECO:0000256" key="11">
    <source>
        <dbReference type="PIRNR" id="PIRNR000477"/>
    </source>
</evidence>
<dbReference type="Pfam" id="PF01048">
    <property type="entry name" value="PNP_UDP_1"/>
    <property type="match status" value="1"/>
</dbReference>
<comment type="pathway">
    <text evidence="1 11">Purine metabolism; purine nucleoside salvage.</text>
</comment>
<dbReference type="PANTHER" id="PTHR11904:SF9">
    <property type="entry name" value="PURINE NUCLEOSIDE PHOSPHORYLASE-RELATED"/>
    <property type="match status" value="1"/>
</dbReference>
<evidence type="ECO:0000256" key="4">
    <source>
        <dbReference type="ARBA" id="ARBA00013834"/>
    </source>
</evidence>
<dbReference type="FunFam" id="3.40.50.1580:FF:000004">
    <property type="entry name" value="Purine nucleoside phosphorylase"/>
    <property type="match status" value="1"/>
</dbReference>
<dbReference type="InterPro" id="IPR011270">
    <property type="entry name" value="Pur_Nuc_Pase_Ino/Guo-sp"/>
</dbReference>
<dbReference type="InterPro" id="IPR011268">
    <property type="entry name" value="Purine_phosphorylase"/>
</dbReference>
<dbReference type="UniPathway" id="UPA00606"/>
<keyword evidence="6 11" id="KW-0808">Transferase</keyword>
<comment type="catalytic activity">
    <reaction evidence="9">
        <text>2'-deoxyinosine + phosphate = 2-deoxy-alpha-D-ribose 1-phosphate + hypoxanthine</text>
        <dbReference type="Rhea" id="RHEA:27750"/>
        <dbReference type="ChEBI" id="CHEBI:17368"/>
        <dbReference type="ChEBI" id="CHEBI:28997"/>
        <dbReference type="ChEBI" id="CHEBI:43474"/>
        <dbReference type="ChEBI" id="CHEBI:57259"/>
        <dbReference type="EC" id="2.4.2.1"/>
    </reaction>
</comment>
<evidence type="ECO:0000256" key="10">
    <source>
        <dbReference type="ARBA" id="ARBA00023970"/>
    </source>
</evidence>
<dbReference type="GO" id="GO:0004731">
    <property type="term" value="F:purine-nucleoside phosphorylase activity"/>
    <property type="evidence" value="ECO:0007669"/>
    <property type="project" value="UniProtKB-EC"/>
</dbReference>
<dbReference type="GO" id="GO:0009116">
    <property type="term" value="P:nucleoside metabolic process"/>
    <property type="evidence" value="ECO:0007669"/>
    <property type="project" value="InterPro"/>
</dbReference>
<dbReference type="SUPFAM" id="SSF53167">
    <property type="entry name" value="Purine and uridine phosphorylases"/>
    <property type="match status" value="1"/>
</dbReference>
<organism evidence="13 14">
    <name type="scientific">Coptotermes formosanus</name>
    <name type="common">Formosan subterranean termite</name>
    <dbReference type="NCBI Taxonomy" id="36987"/>
    <lineage>
        <taxon>Eukaryota</taxon>
        <taxon>Metazoa</taxon>
        <taxon>Ecdysozoa</taxon>
        <taxon>Arthropoda</taxon>
        <taxon>Hexapoda</taxon>
        <taxon>Insecta</taxon>
        <taxon>Pterygota</taxon>
        <taxon>Neoptera</taxon>
        <taxon>Polyneoptera</taxon>
        <taxon>Dictyoptera</taxon>
        <taxon>Blattodea</taxon>
        <taxon>Blattoidea</taxon>
        <taxon>Termitoidae</taxon>
        <taxon>Rhinotermitidae</taxon>
        <taxon>Coptotermes</taxon>
    </lineage>
</organism>
<dbReference type="OrthoDB" id="10261782at2759"/>
<dbReference type="EC" id="2.4.2.1" evidence="3 11"/>
<comment type="catalytic activity">
    <reaction evidence="10">
        <text>guanosine + phosphate = alpha-D-ribose 1-phosphate + guanine</text>
        <dbReference type="Rhea" id="RHEA:13233"/>
        <dbReference type="ChEBI" id="CHEBI:16235"/>
        <dbReference type="ChEBI" id="CHEBI:16750"/>
        <dbReference type="ChEBI" id="CHEBI:43474"/>
        <dbReference type="ChEBI" id="CHEBI:57720"/>
        <dbReference type="EC" id="2.4.2.1"/>
    </reaction>
</comment>
<feature type="domain" description="Nucleoside phosphorylase" evidence="12">
    <location>
        <begin position="36"/>
        <end position="274"/>
    </location>
</feature>
<evidence type="ECO:0000256" key="9">
    <source>
        <dbReference type="ARBA" id="ARBA00023950"/>
    </source>
</evidence>
<dbReference type="Proteomes" id="UP000502823">
    <property type="component" value="Unassembled WGS sequence"/>
</dbReference>
<evidence type="ECO:0000256" key="3">
    <source>
        <dbReference type="ARBA" id="ARBA00011886"/>
    </source>
</evidence>
<evidence type="ECO:0000256" key="8">
    <source>
        <dbReference type="ARBA" id="ARBA00023929"/>
    </source>
</evidence>
<reference evidence="14" key="1">
    <citation type="submission" date="2020-01" db="EMBL/GenBank/DDBJ databases">
        <title>Draft genome sequence of the Termite Coptotermes fromosanus.</title>
        <authorList>
            <person name="Itakura S."/>
            <person name="Yosikawa Y."/>
            <person name="Umezawa K."/>
        </authorList>
    </citation>
    <scope>NUCLEOTIDE SEQUENCE [LARGE SCALE GENOMIC DNA]</scope>
</reference>
<comment type="catalytic activity">
    <reaction evidence="8">
        <text>2'-deoxyguanosine + phosphate = 2-deoxy-alpha-D-ribose 1-phosphate + guanine</text>
        <dbReference type="Rhea" id="RHEA:27738"/>
        <dbReference type="ChEBI" id="CHEBI:16235"/>
        <dbReference type="ChEBI" id="CHEBI:17172"/>
        <dbReference type="ChEBI" id="CHEBI:43474"/>
        <dbReference type="ChEBI" id="CHEBI:57259"/>
        <dbReference type="EC" id="2.4.2.1"/>
    </reaction>
</comment>
<dbReference type="Gene3D" id="3.40.50.1580">
    <property type="entry name" value="Nucleoside phosphorylase domain"/>
    <property type="match status" value="1"/>
</dbReference>
<keyword evidence="5 11" id="KW-0328">Glycosyltransferase</keyword>
<dbReference type="CDD" id="cd09009">
    <property type="entry name" value="PNP-EcPNPII_like"/>
    <property type="match status" value="1"/>
</dbReference>
<dbReference type="EMBL" id="BLKM01000742">
    <property type="protein sequence ID" value="GFG38048.1"/>
    <property type="molecule type" value="Genomic_DNA"/>
</dbReference>
<keyword evidence="14" id="KW-1185">Reference proteome</keyword>
<dbReference type="NCBIfam" id="NF006054">
    <property type="entry name" value="PRK08202.1"/>
    <property type="match status" value="1"/>
</dbReference>
<proteinExistence type="inferred from homology"/>
<comment type="catalytic activity">
    <reaction evidence="7">
        <text>inosine + phosphate = alpha-D-ribose 1-phosphate + hypoxanthine</text>
        <dbReference type="Rhea" id="RHEA:27646"/>
        <dbReference type="ChEBI" id="CHEBI:17368"/>
        <dbReference type="ChEBI" id="CHEBI:17596"/>
        <dbReference type="ChEBI" id="CHEBI:43474"/>
        <dbReference type="ChEBI" id="CHEBI:57720"/>
        <dbReference type="EC" id="2.4.2.1"/>
    </reaction>
</comment>
<evidence type="ECO:0000256" key="2">
    <source>
        <dbReference type="ARBA" id="ARBA00006751"/>
    </source>
</evidence>
<name>A0A6L2Q5H4_COPFO</name>
<dbReference type="GO" id="GO:0005737">
    <property type="term" value="C:cytoplasm"/>
    <property type="evidence" value="ECO:0007669"/>
    <property type="project" value="TreeGrafter"/>
</dbReference>
<gene>
    <name evidence="13" type="ORF">Cfor_10635</name>
</gene>
<comment type="caution">
    <text evidence="13">The sequence shown here is derived from an EMBL/GenBank/DDBJ whole genome shotgun (WGS) entry which is preliminary data.</text>
</comment>
<dbReference type="PANTHER" id="PTHR11904">
    <property type="entry name" value="METHYLTHIOADENOSINE/PURINE NUCLEOSIDE PHOSPHORYLASE"/>
    <property type="match status" value="1"/>
</dbReference>
<dbReference type="NCBIfam" id="TIGR01700">
    <property type="entry name" value="PNPH"/>
    <property type="match status" value="1"/>
</dbReference>
<comment type="similarity">
    <text evidence="2 11">Belongs to the PNP/MTAP phosphorylase family.</text>
</comment>
<sequence length="281" mass="30931">MALISKGRIKGLDLKKEFRIRSMKPYSSFASPLAESLADKECFPYDSVPNFPVSTVPGHRGQLVFGLLDGVPVMCMQGRFHYYEGYPICKCAMPIRVMKMVGINYLIATNAAGGLNEKYKVGDIMIIKDHVNFLGFAGVNPLRGPNDERFGPRFPAVSRAYDAKLRAAAMRIGKEMGIGHQIQEGVYTCLGGPSFETVAELAAMKILGIDAVGMSTTYEVIVACHSGMTVFAFSLITNKCVTTYDEEVMPNHEEVIQTGKENEEVLKAFVSRIVQHITQNS</sequence>
<evidence type="ECO:0000256" key="1">
    <source>
        <dbReference type="ARBA" id="ARBA00005058"/>
    </source>
</evidence>
<dbReference type="NCBIfam" id="TIGR01697">
    <property type="entry name" value="PNPH-PUNA-XAPA"/>
    <property type="match status" value="1"/>
</dbReference>
<dbReference type="InterPro" id="IPR035994">
    <property type="entry name" value="Nucleoside_phosphorylase_sf"/>
</dbReference>
<dbReference type="AlphaFoldDB" id="A0A6L2Q5H4"/>
<dbReference type="InParanoid" id="A0A6L2Q5H4"/>